<sequence>MITNPSYITHAYCYSSMLLLFKCIYIYIYIYIYWCFIKNNFSISFFLIFSFFRQSNLSLPVIGFRDIISSIKRIFNFPLLLFNYNISKAPVFRNILFYFCF</sequence>
<evidence type="ECO:0000256" key="1">
    <source>
        <dbReference type="SAM" id="Phobius"/>
    </source>
</evidence>
<keyword evidence="1" id="KW-1133">Transmembrane helix</keyword>
<keyword evidence="1" id="KW-0812">Transmembrane</keyword>
<reference evidence="2" key="1">
    <citation type="journal article" date="2012" name="Proc. Natl. Acad. Sci. U.S.A.">
        <title>Antigenic diversity is generated by distinct evolutionary mechanisms in African trypanosome species.</title>
        <authorList>
            <person name="Jackson A.P."/>
            <person name="Berry A."/>
            <person name="Aslett M."/>
            <person name="Allison H.C."/>
            <person name="Burton P."/>
            <person name="Vavrova-Anderson J."/>
            <person name="Brown R."/>
            <person name="Browne H."/>
            <person name="Corton N."/>
            <person name="Hauser H."/>
            <person name="Gamble J."/>
            <person name="Gilderthorp R."/>
            <person name="Marcello L."/>
            <person name="McQuillan J."/>
            <person name="Otto T.D."/>
            <person name="Quail M.A."/>
            <person name="Sanders M.J."/>
            <person name="van Tonder A."/>
            <person name="Ginger M.L."/>
            <person name="Field M.C."/>
            <person name="Barry J.D."/>
            <person name="Hertz-Fowler C."/>
            <person name="Berriman M."/>
        </authorList>
    </citation>
    <scope>NUCLEOTIDE SEQUENCE</scope>
    <source>
        <strain evidence="2">IL3000</strain>
    </source>
</reference>
<keyword evidence="1" id="KW-0472">Membrane</keyword>
<dbReference type="AlphaFoldDB" id="G0UNM5"/>
<proteinExistence type="predicted"/>
<protein>
    <submittedName>
        <fullName evidence="2">Uncharacterized protein</fullName>
    </submittedName>
</protein>
<dbReference type="EMBL" id="HE575319">
    <property type="protein sequence ID" value="CCC90985.1"/>
    <property type="molecule type" value="Genomic_DNA"/>
</dbReference>
<organism evidence="2">
    <name type="scientific">Trypanosoma congolense (strain IL3000)</name>
    <dbReference type="NCBI Taxonomy" id="1068625"/>
    <lineage>
        <taxon>Eukaryota</taxon>
        <taxon>Discoba</taxon>
        <taxon>Euglenozoa</taxon>
        <taxon>Kinetoplastea</taxon>
        <taxon>Metakinetoplastina</taxon>
        <taxon>Trypanosomatida</taxon>
        <taxon>Trypanosomatidae</taxon>
        <taxon>Trypanosoma</taxon>
        <taxon>Nannomonas</taxon>
    </lineage>
</organism>
<accession>G0UNM5</accession>
<evidence type="ECO:0000313" key="2">
    <source>
        <dbReference type="EMBL" id="CCC90985.1"/>
    </source>
</evidence>
<gene>
    <name evidence="2" type="ORF">TCIL3000_6_2260</name>
</gene>
<name>G0UNM5_TRYCI</name>
<feature type="transmembrane region" description="Helical" evidence="1">
    <location>
        <begin position="12"/>
        <end position="34"/>
    </location>
</feature>